<feature type="compositionally biased region" description="Basic and acidic residues" evidence="1">
    <location>
        <begin position="18"/>
        <end position="51"/>
    </location>
</feature>
<evidence type="ECO:0000313" key="2">
    <source>
        <dbReference type="EnsemblPlants" id="OMERI01G16020.5"/>
    </source>
</evidence>
<accession>A0A0E0C2N9</accession>
<evidence type="ECO:0000313" key="3">
    <source>
        <dbReference type="Proteomes" id="UP000008021"/>
    </source>
</evidence>
<feature type="region of interest" description="Disordered" evidence="1">
    <location>
        <begin position="1"/>
        <end position="103"/>
    </location>
</feature>
<sequence>MARQRSVTPSSPWPATDLGRRAVDGRGEEKKGEEDERRRKKRRGEEKEEARSVSWACAYDPQAGGSRAPHSPRAPPHNRPPALRVANPSRLLARRPRLPSPRLPPAPISILLAEVAPAFSCSRRIIAHR</sequence>
<dbReference type="Proteomes" id="UP000008021">
    <property type="component" value="Chromosome 1"/>
</dbReference>
<evidence type="ECO:0000256" key="1">
    <source>
        <dbReference type="SAM" id="MobiDB-lite"/>
    </source>
</evidence>
<protein>
    <submittedName>
        <fullName evidence="2">Uncharacterized protein</fullName>
    </submittedName>
</protein>
<dbReference type="Gramene" id="OMERI01G16020.5">
    <property type="protein sequence ID" value="OMERI01G16020.5"/>
    <property type="gene ID" value="OMERI01G16020"/>
</dbReference>
<organism evidence="2">
    <name type="scientific">Oryza meridionalis</name>
    <dbReference type="NCBI Taxonomy" id="40149"/>
    <lineage>
        <taxon>Eukaryota</taxon>
        <taxon>Viridiplantae</taxon>
        <taxon>Streptophyta</taxon>
        <taxon>Embryophyta</taxon>
        <taxon>Tracheophyta</taxon>
        <taxon>Spermatophyta</taxon>
        <taxon>Magnoliopsida</taxon>
        <taxon>Liliopsida</taxon>
        <taxon>Poales</taxon>
        <taxon>Poaceae</taxon>
        <taxon>BOP clade</taxon>
        <taxon>Oryzoideae</taxon>
        <taxon>Oryzeae</taxon>
        <taxon>Oryzinae</taxon>
        <taxon>Oryza</taxon>
    </lineage>
</organism>
<feature type="compositionally biased region" description="Polar residues" evidence="1">
    <location>
        <begin position="1"/>
        <end position="10"/>
    </location>
</feature>
<dbReference type="EnsemblPlants" id="OMERI01G16020.5">
    <property type="protein sequence ID" value="OMERI01G16020.5"/>
    <property type="gene ID" value="OMERI01G16020"/>
</dbReference>
<dbReference type="AlphaFoldDB" id="A0A0E0C2N9"/>
<proteinExistence type="predicted"/>
<reference evidence="2" key="2">
    <citation type="submission" date="2018-05" db="EMBL/GenBank/DDBJ databases">
        <title>OmerRS3 (Oryza meridionalis Reference Sequence Version 3).</title>
        <authorList>
            <person name="Zhang J."/>
            <person name="Kudrna D."/>
            <person name="Lee S."/>
            <person name="Talag J."/>
            <person name="Welchert J."/>
            <person name="Wing R.A."/>
        </authorList>
    </citation>
    <scope>NUCLEOTIDE SEQUENCE [LARGE SCALE GENOMIC DNA]</scope>
    <source>
        <strain evidence="2">cv. OR44</strain>
    </source>
</reference>
<reference evidence="2" key="1">
    <citation type="submission" date="2015-04" db="UniProtKB">
        <authorList>
            <consortium name="EnsemblPlants"/>
        </authorList>
    </citation>
    <scope>IDENTIFICATION</scope>
</reference>
<dbReference type="HOGENOM" id="CLU_1952221_0_0_1"/>
<name>A0A0E0C2N9_9ORYZ</name>
<keyword evidence="3" id="KW-1185">Reference proteome</keyword>